<keyword evidence="3 5" id="KW-0653">Protein transport</keyword>
<dbReference type="PROSITE" id="PS00990">
    <property type="entry name" value="CLAT_ADAPTOR_M_1"/>
    <property type="match status" value="1"/>
</dbReference>
<comment type="subcellular location">
    <subcellularLocation>
        <location evidence="1">Endomembrane system</location>
    </subcellularLocation>
</comment>
<evidence type="ECO:0000256" key="1">
    <source>
        <dbReference type="ARBA" id="ARBA00004308"/>
    </source>
</evidence>
<evidence type="ECO:0000256" key="5">
    <source>
        <dbReference type="PIRNR" id="PIRNR005992"/>
    </source>
</evidence>
<feature type="domain" description="MHD" evidence="6">
    <location>
        <begin position="203"/>
        <end position="428"/>
    </location>
</feature>
<dbReference type="CDD" id="cd14835">
    <property type="entry name" value="AP1_Mu_N"/>
    <property type="match status" value="1"/>
</dbReference>
<comment type="caution">
    <text evidence="7">The sequence shown here is derived from an EMBL/GenBank/DDBJ whole genome shotgun (WGS) entry which is preliminary data.</text>
</comment>
<accession>A0A8T0JNV1</accession>
<dbReference type="InterPro" id="IPR018240">
    <property type="entry name" value="Clathrin_mu_CS"/>
</dbReference>
<dbReference type="CDD" id="cd09250">
    <property type="entry name" value="AP-1_Mu1_Cterm"/>
    <property type="match status" value="1"/>
</dbReference>
<dbReference type="InterPro" id="IPR011012">
    <property type="entry name" value="Longin-like_dom_sf"/>
</dbReference>
<dbReference type="GO" id="GO:0006886">
    <property type="term" value="P:intracellular protein transport"/>
    <property type="evidence" value="ECO:0007669"/>
    <property type="project" value="UniProtKB-UniRule"/>
</dbReference>
<dbReference type="EMBL" id="JABFOF010000010">
    <property type="protein sequence ID" value="KAG2376602.1"/>
    <property type="molecule type" value="Genomic_DNA"/>
</dbReference>
<dbReference type="GO" id="GO:0030131">
    <property type="term" value="C:clathrin adaptor complex"/>
    <property type="evidence" value="ECO:0007669"/>
    <property type="project" value="UniProtKB-UniRule"/>
</dbReference>
<dbReference type="PRINTS" id="PR00314">
    <property type="entry name" value="CLATHRINADPT"/>
</dbReference>
<protein>
    <submittedName>
        <fullName evidence="7">AP-1 complex subunit mu-2 Adaptor</fullName>
    </submittedName>
</protein>
<dbReference type="InterPro" id="IPR050431">
    <property type="entry name" value="Adaptor_comp_med_subunit"/>
</dbReference>
<dbReference type="GO" id="GO:0016192">
    <property type="term" value="P:vesicle-mediated transport"/>
    <property type="evidence" value="ECO:0007669"/>
    <property type="project" value="InterPro"/>
</dbReference>
<evidence type="ECO:0000259" key="6">
    <source>
        <dbReference type="PROSITE" id="PS51072"/>
    </source>
</evidence>
<dbReference type="InterPro" id="IPR036168">
    <property type="entry name" value="AP2_Mu_C_sf"/>
</dbReference>
<dbReference type="Gene3D" id="3.30.450.60">
    <property type="match status" value="2"/>
</dbReference>
<evidence type="ECO:0000313" key="8">
    <source>
        <dbReference type="Proteomes" id="UP000743370"/>
    </source>
</evidence>
<dbReference type="Gene3D" id="2.60.40.1170">
    <property type="entry name" value="Mu homology domain, subdomain B"/>
    <property type="match status" value="2"/>
</dbReference>
<dbReference type="GO" id="GO:0012505">
    <property type="term" value="C:endomembrane system"/>
    <property type="evidence" value="ECO:0007669"/>
    <property type="project" value="UniProtKB-SubCell"/>
</dbReference>
<dbReference type="FunFam" id="3.30.450.60:FF:000002">
    <property type="entry name" value="AP-2 complex subunit mu, putative"/>
    <property type="match status" value="1"/>
</dbReference>
<dbReference type="SUPFAM" id="SSF64356">
    <property type="entry name" value="SNARE-like"/>
    <property type="match status" value="2"/>
</dbReference>
<dbReference type="InterPro" id="IPR028565">
    <property type="entry name" value="MHD"/>
</dbReference>
<evidence type="ECO:0000256" key="4">
    <source>
        <dbReference type="ARBA" id="ARBA00023136"/>
    </source>
</evidence>
<organism evidence="7 8">
    <name type="scientific">Phaseolus angularis</name>
    <name type="common">Azuki bean</name>
    <name type="synonym">Vigna angularis</name>
    <dbReference type="NCBI Taxonomy" id="3914"/>
    <lineage>
        <taxon>Eukaryota</taxon>
        <taxon>Viridiplantae</taxon>
        <taxon>Streptophyta</taxon>
        <taxon>Embryophyta</taxon>
        <taxon>Tracheophyta</taxon>
        <taxon>Spermatophyta</taxon>
        <taxon>Magnoliopsida</taxon>
        <taxon>eudicotyledons</taxon>
        <taxon>Gunneridae</taxon>
        <taxon>Pentapetalae</taxon>
        <taxon>rosids</taxon>
        <taxon>fabids</taxon>
        <taxon>Fabales</taxon>
        <taxon>Fabaceae</taxon>
        <taxon>Papilionoideae</taxon>
        <taxon>50 kb inversion clade</taxon>
        <taxon>NPAAA clade</taxon>
        <taxon>indigoferoid/millettioid clade</taxon>
        <taxon>Phaseoleae</taxon>
        <taxon>Vigna</taxon>
    </lineage>
</organism>
<dbReference type="PROSITE" id="PS51072">
    <property type="entry name" value="MHD"/>
    <property type="match status" value="1"/>
</dbReference>
<dbReference type="Proteomes" id="UP000743370">
    <property type="component" value="Unassembled WGS sequence"/>
</dbReference>
<dbReference type="Pfam" id="PF00928">
    <property type="entry name" value="Adap_comp_sub"/>
    <property type="match status" value="1"/>
</dbReference>
<gene>
    <name evidence="7" type="ORF">HKW66_Vig0242320</name>
</gene>
<dbReference type="PANTHER" id="PTHR10529">
    <property type="entry name" value="AP COMPLEX SUBUNIT MU"/>
    <property type="match status" value="1"/>
</dbReference>
<evidence type="ECO:0000256" key="3">
    <source>
        <dbReference type="ARBA" id="ARBA00022927"/>
    </source>
</evidence>
<dbReference type="InterPro" id="IPR001392">
    <property type="entry name" value="Clathrin_mu"/>
</dbReference>
<evidence type="ECO:0000256" key="2">
    <source>
        <dbReference type="ARBA" id="ARBA00022448"/>
    </source>
</evidence>
<evidence type="ECO:0000313" key="7">
    <source>
        <dbReference type="EMBL" id="KAG2376602.1"/>
    </source>
</evidence>
<keyword evidence="4" id="KW-0472">Membrane</keyword>
<reference evidence="7 8" key="1">
    <citation type="submission" date="2020-05" db="EMBL/GenBank/DDBJ databases">
        <title>Vigna angularis (adzuki bean) Var. LongXiaoDou No. 4 denovo assembly.</title>
        <authorList>
            <person name="Xiang H."/>
        </authorList>
    </citation>
    <scope>NUCLEOTIDE SEQUENCE [LARGE SCALE GENOMIC DNA]</scope>
    <source>
        <tissue evidence="7">Leaf</tissue>
    </source>
</reference>
<name>A0A8T0JNV1_PHAAN</name>
<comment type="similarity">
    <text evidence="5">Belongs to the adaptor complexes medium subunit family.</text>
</comment>
<sequence>MAGAASALFLLDIKGRVLIWRDYRGDVSAVDAERFFTKLIEKQADPQSQDPVVLDNGVTYMFVQHSNVYIMIATRQNCNAASLLFFLHRIVDVFKHYFEELEEESLRDNFVVVVTCRRICVLITCFVDFEMNWLNCVLFDFLSRWQYELLDEIMDFGYPQYTEAQILSEFIKTDAYRMEVTQRPPMAVTNAVSWRSEGINYKKNEVFLDVVENVNILVNSNGQIIRSDVVGALKMRTYLSGMPECKLGLNDRVLLEAQGRTTKGKAIDLEDIKFHQYVKPLIWVEASVEKHSKSRIEIMVKARSQFKERSTATNVEIELPVPVDATNPNVRTSMGSASYAPEKDALIWKIRSFPGGKEYMLRAEFRLPSITDEDATPERKAPISVKFEIPYFTVSGIQVRYLKIIEKSGYQALPWVRYITMAGEYELRLI</sequence>
<dbReference type="AlphaFoldDB" id="A0A8T0JNV1"/>
<dbReference type="PIRSF" id="PIRSF005992">
    <property type="entry name" value="Clathrin_mu"/>
    <property type="match status" value="1"/>
</dbReference>
<proteinExistence type="inferred from homology"/>
<dbReference type="SUPFAM" id="SSF49447">
    <property type="entry name" value="Second domain of Mu2 adaptin subunit (ap50) of ap2 adaptor"/>
    <property type="match status" value="1"/>
</dbReference>
<keyword evidence="2 5" id="KW-0813">Transport</keyword>